<reference evidence="7 8" key="1">
    <citation type="submission" date="2014-04" db="EMBL/GenBank/DDBJ databases">
        <title>Evolutionary Origins and Diversification of the Mycorrhizal Mutualists.</title>
        <authorList>
            <consortium name="DOE Joint Genome Institute"/>
            <consortium name="Mycorrhizal Genomics Consortium"/>
            <person name="Kohler A."/>
            <person name="Kuo A."/>
            <person name="Nagy L.G."/>
            <person name="Floudas D."/>
            <person name="Copeland A."/>
            <person name="Barry K.W."/>
            <person name="Cichocki N."/>
            <person name="Veneault-Fourrey C."/>
            <person name="LaButti K."/>
            <person name="Lindquist E.A."/>
            <person name="Lipzen A."/>
            <person name="Lundell T."/>
            <person name="Morin E."/>
            <person name="Murat C."/>
            <person name="Riley R."/>
            <person name="Ohm R."/>
            <person name="Sun H."/>
            <person name="Tunlid A."/>
            <person name="Henrissat B."/>
            <person name="Grigoriev I.V."/>
            <person name="Hibbett D.S."/>
            <person name="Martin F."/>
        </authorList>
    </citation>
    <scope>NUCLEOTIDE SEQUENCE [LARGE SCALE GENOMIC DNA]</scope>
    <source>
        <strain evidence="7 8">Koide BX008</strain>
    </source>
</reference>
<keyword evidence="3 6" id="KW-1133">Transmembrane helix</keyword>
<dbReference type="FunCoup" id="A0A0C2XM22">
    <property type="interactions" value="79"/>
</dbReference>
<evidence type="ECO:0000256" key="6">
    <source>
        <dbReference type="SAM" id="Phobius"/>
    </source>
</evidence>
<feature type="transmembrane region" description="Helical" evidence="6">
    <location>
        <begin position="20"/>
        <end position="39"/>
    </location>
</feature>
<dbReference type="HOGENOM" id="CLU_154717_0_0_1"/>
<dbReference type="InParanoid" id="A0A0C2XM22"/>
<protein>
    <recommendedName>
        <fullName evidence="9">Vacuolar ATPase assembly integral membrane protein VMA21</fullName>
    </recommendedName>
</protein>
<keyword evidence="4 6" id="KW-0472">Membrane</keyword>
<keyword evidence="8" id="KW-1185">Reference proteome</keyword>
<dbReference type="EMBL" id="KN818224">
    <property type="protein sequence ID" value="KIL70168.1"/>
    <property type="molecule type" value="Genomic_DNA"/>
</dbReference>
<evidence type="ECO:0000256" key="4">
    <source>
        <dbReference type="ARBA" id="ARBA00023136"/>
    </source>
</evidence>
<evidence type="ECO:0000256" key="5">
    <source>
        <dbReference type="ARBA" id="ARBA00023329"/>
    </source>
</evidence>
<keyword evidence="1 6" id="KW-0812">Transmembrane</keyword>
<dbReference type="STRING" id="946122.A0A0C2XM22"/>
<accession>A0A0C2XM22</accession>
<evidence type="ECO:0000313" key="8">
    <source>
        <dbReference type="Proteomes" id="UP000054549"/>
    </source>
</evidence>
<dbReference type="AlphaFoldDB" id="A0A0C2XM22"/>
<name>A0A0C2XM22_AMAMK</name>
<evidence type="ECO:0000256" key="2">
    <source>
        <dbReference type="ARBA" id="ARBA00022824"/>
    </source>
</evidence>
<keyword evidence="2" id="KW-0256">Endoplasmic reticulum</keyword>
<sequence>MSEKSAPSQITAQAASGAVLVKLAVFSLSLGVVPIASYFGSLKYVWNGNATYAAITAIVAANLVLVSYIISSVMDDRGSNEPSKIPAESKKER</sequence>
<evidence type="ECO:0008006" key="9">
    <source>
        <dbReference type="Google" id="ProtNLM"/>
    </source>
</evidence>
<dbReference type="InterPro" id="IPR019013">
    <property type="entry name" value="Vma21"/>
</dbReference>
<dbReference type="Pfam" id="PF09446">
    <property type="entry name" value="VMA21"/>
    <property type="match status" value="1"/>
</dbReference>
<evidence type="ECO:0000256" key="1">
    <source>
        <dbReference type="ARBA" id="ARBA00022692"/>
    </source>
</evidence>
<keyword evidence="5" id="KW-0968">Cytoplasmic vesicle</keyword>
<dbReference type="GO" id="GO:0070072">
    <property type="term" value="P:vacuolar proton-transporting V-type ATPase complex assembly"/>
    <property type="evidence" value="ECO:0007669"/>
    <property type="project" value="InterPro"/>
</dbReference>
<gene>
    <name evidence="7" type="ORF">M378DRAFT_20650</name>
</gene>
<organism evidence="7 8">
    <name type="scientific">Amanita muscaria (strain Koide BX008)</name>
    <dbReference type="NCBI Taxonomy" id="946122"/>
    <lineage>
        <taxon>Eukaryota</taxon>
        <taxon>Fungi</taxon>
        <taxon>Dikarya</taxon>
        <taxon>Basidiomycota</taxon>
        <taxon>Agaricomycotina</taxon>
        <taxon>Agaricomycetes</taxon>
        <taxon>Agaricomycetidae</taxon>
        <taxon>Agaricales</taxon>
        <taxon>Pluteineae</taxon>
        <taxon>Amanitaceae</taxon>
        <taxon>Amanita</taxon>
    </lineage>
</organism>
<evidence type="ECO:0000256" key="3">
    <source>
        <dbReference type="ARBA" id="ARBA00022989"/>
    </source>
</evidence>
<evidence type="ECO:0000313" key="7">
    <source>
        <dbReference type="EMBL" id="KIL70168.1"/>
    </source>
</evidence>
<dbReference type="GO" id="GO:0031410">
    <property type="term" value="C:cytoplasmic vesicle"/>
    <property type="evidence" value="ECO:0007669"/>
    <property type="project" value="UniProtKB-KW"/>
</dbReference>
<dbReference type="OrthoDB" id="160405at2759"/>
<feature type="transmembrane region" description="Helical" evidence="6">
    <location>
        <begin position="51"/>
        <end position="70"/>
    </location>
</feature>
<dbReference type="Proteomes" id="UP000054549">
    <property type="component" value="Unassembled WGS sequence"/>
</dbReference>
<proteinExistence type="predicted"/>